<evidence type="ECO:0000256" key="1">
    <source>
        <dbReference type="ARBA" id="ARBA00004694"/>
    </source>
</evidence>
<keyword evidence="10" id="KW-0479">Metal-binding</keyword>
<evidence type="ECO:0000256" key="5">
    <source>
        <dbReference type="ARBA" id="ARBA00023133"/>
    </source>
</evidence>
<dbReference type="FunFam" id="3.20.20.70:FF:000019">
    <property type="entry name" value="Delta-aminolevulinic acid dehydratase"/>
    <property type="match status" value="1"/>
</dbReference>
<evidence type="ECO:0000256" key="6">
    <source>
        <dbReference type="ARBA" id="ARBA00023239"/>
    </source>
</evidence>
<dbReference type="PATRIC" id="fig|83552.4.peg.2202"/>
<evidence type="ECO:0000256" key="4">
    <source>
        <dbReference type="ARBA" id="ARBA00020771"/>
    </source>
</evidence>
<gene>
    <name evidence="13" type="primary">hemB</name>
    <name evidence="13" type="ORF">DB43_HN00020</name>
</gene>
<dbReference type="AlphaFoldDB" id="A0A0C1E9B7"/>
<dbReference type="InterPro" id="IPR030656">
    <property type="entry name" value="ALAD_AS"/>
</dbReference>
<evidence type="ECO:0000256" key="9">
    <source>
        <dbReference type="PIRSR" id="PIRSR001415-1"/>
    </source>
</evidence>
<keyword evidence="5" id="KW-0350">Heme biosynthesis</keyword>
<evidence type="ECO:0000256" key="12">
    <source>
        <dbReference type="RuleBase" id="RU004161"/>
    </source>
</evidence>
<dbReference type="PROSITE" id="PS00169">
    <property type="entry name" value="D_ALA_DEHYDRATASE"/>
    <property type="match status" value="1"/>
</dbReference>
<dbReference type="PRINTS" id="PR00144">
    <property type="entry name" value="DALDHYDRTASE"/>
</dbReference>
<keyword evidence="10" id="KW-0460">Magnesium</keyword>
<feature type="active site" description="Schiff-base intermediate with substrate" evidence="9">
    <location>
        <position position="273"/>
    </location>
</feature>
<dbReference type="GO" id="GO:0006782">
    <property type="term" value="P:protoporphyrinogen IX biosynthetic process"/>
    <property type="evidence" value="ECO:0007669"/>
    <property type="project" value="UniProtKB-UniPathway"/>
</dbReference>
<accession>A0A0C1E9B7</accession>
<dbReference type="UniPathway" id="UPA00251">
    <property type="reaction ID" value="UER00318"/>
</dbReference>
<dbReference type="Proteomes" id="UP000031307">
    <property type="component" value="Unassembled WGS sequence"/>
</dbReference>
<proteinExistence type="inferred from homology"/>
<dbReference type="SUPFAM" id="SSF51569">
    <property type="entry name" value="Aldolase"/>
    <property type="match status" value="1"/>
</dbReference>
<evidence type="ECO:0000256" key="2">
    <source>
        <dbReference type="ARBA" id="ARBA00008055"/>
    </source>
</evidence>
<evidence type="ECO:0000256" key="8">
    <source>
        <dbReference type="ARBA" id="ARBA00047651"/>
    </source>
</evidence>
<keyword evidence="7 11" id="KW-0627">Porphyrin biosynthesis</keyword>
<organism evidence="13 14">
    <name type="scientific">Parachlamydia acanthamoebae</name>
    <dbReference type="NCBI Taxonomy" id="83552"/>
    <lineage>
        <taxon>Bacteria</taxon>
        <taxon>Pseudomonadati</taxon>
        <taxon>Chlamydiota</taxon>
        <taxon>Chlamydiia</taxon>
        <taxon>Parachlamydiales</taxon>
        <taxon>Parachlamydiaceae</taxon>
        <taxon>Parachlamydia</taxon>
    </lineage>
</organism>
<dbReference type="GO" id="GO:0004655">
    <property type="term" value="F:porphobilinogen synthase activity"/>
    <property type="evidence" value="ECO:0007669"/>
    <property type="project" value="UniProtKB-EC"/>
</dbReference>
<dbReference type="SMART" id="SM01004">
    <property type="entry name" value="ALAD"/>
    <property type="match status" value="1"/>
</dbReference>
<dbReference type="Gene3D" id="3.20.20.70">
    <property type="entry name" value="Aldolase class I"/>
    <property type="match status" value="1"/>
</dbReference>
<comment type="caution">
    <text evidence="13">The sequence shown here is derived from an EMBL/GenBank/DDBJ whole genome shotgun (WGS) entry which is preliminary data.</text>
</comment>
<dbReference type="PANTHER" id="PTHR11458">
    <property type="entry name" value="DELTA-AMINOLEVULINIC ACID DEHYDRATASE"/>
    <property type="match status" value="1"/>
</dbReference>
<evidence type="ECO:0000256" key="10">
    <source>
        <dbReference type="PIRSR" id="PIRSR001415-5"/>
    </source>
</evidence>
<dbReference type="Pfam" id="PF00490">
    <property type="entry name" value="ALAD"/>
    <property type="match status" value="1"/>
</dbReference>
<dbReference type="PANTHER" id="PTHR11458:SF0">
    <property type="entry name" value="DELTA-AMINOLEVULINIC ACID DEHYDRATASE"/>
    <property type="match status" value="1"/>
</dbReference>
<dbReference type="EC" id="4.2.1.24" evidence="3 11"/>
<name>A0A0C1E9B7_9BACT</name>
<protein>
    <recommendedName>
        <fullName evidence="4 11">Delta-aminolevulinic acid dehydratase</fullName>
        <ecNumber evidence="3 11">4.2.1.24</ecNumber>
    </recommendedName>
</protein>
<dbReference type="GO" id="GO:0008270">
    <property type="term" value="F:zinc ion binding"/>
    <property type="evidence" value="ECO:0007669"/>
    <property type="project" value="TreeGrafter"/>
</dbReference>
<evidence type="ECO:0000256" key="7">
    <source>
        <dbReference type="ARBA" id="ARBA00023244"/>
    </source>
</evidence>
<dbReference type="InterPro" id="IPR001731">
    <property type="entry name" value="ALAD"/>
</dbReference>
<evidence type="ECO:0000313" key="13">
    <source>
        <dbReference type="EMBL" id="KIA76673.1"/>
    </source>
</evidence>
<dbReference type="GO" id="GO:0005829">
    <property type="term" value="C:cytosol"/>
    <property type="evidence" value="ECO:0007669"/>
    <property type="project" value="TreeGrafter"/>
</dbReference>
<dbReference type="InterPro" id="IPR013785">
    <property type="entry name" value="Aldolase_TIM"/>
</dbReference>
<feature type="active site" description="Schiff-base intermediate with substrate" evidence="9">
    <location>
        <position position="220"/>
    </location>
</feature>
<evidence type="ECO:0000256" key="11">
    <source>
        <dbReference type="RuleBase" id="RU000515"/>
    </source>
</evidence>
<sequence length="353" mass="39087">MRVVTKGFAMLIQPSLNLEKKIPILVDKRLRRNRRTPAIRALVQENYLQAQQLVAPLFILEGRNREEPIASMPGISRLSIDLLIQKVIKLYELGIRAVDLFPVISADAKDTFGSEAIREGNLLQQAVYEIKNVLPELCVMVDVALDPYTDHGHDGLVDDKGAILNDATLEVLARMSILAADAGADIIAPSDMMDGRVAHIRKVLDAHGHIEVSILAYAAKYASAFYGPFRDALQSAPKFGDKKTYQLNPANSREGIRESLCDEEEGADFLLVKPALAYLDLIYRIKEVSHLPIAAYHVSGEYAMIMAAAERGWIDGDRILAESLISIKRAGADFILTYGAERMAELLKSGWNF</sequence>
<dbReference type="EMBL" id="JSAM01000109">
    <property type="protein sequence ID" value="KIA76673.1"/>
    <property type="molecule type" value="Genomic_DNA"/>
</dbReference>
<keyword evidence="6 11" id="KW-0456">Lyase</keyword>
<evidence type="ECO:0000313" key="14">
    <source>
        <dbReference type="Proteomes" id="UP000031307"/>
    </source>
</evidence>
<feature type="binding site" evidence="10">
    <location>
        <position position="258"/>
    </location>
    <ligand>
        <name>Mg(2+)</name>
        <dbReference type="ChEBI" id="CHEBI:18420"/>
    </ligand>
</feature>
<comment type="pathway">
    <text evidence="1">Porphyrin-containing compound metabolism; protoporphyrin-IX biosynthesis; coproporphyrinogen-III from 5-aminolevulinate: step 1/4.</text>
</comment>
<comment type="subunit">
    <text evidence="11">Homooctamer.</text>
</comment>
<dbReference type="PIRSF" id="PIRSF001415">
    <property type="entry name" value="Porphbilin_synth"/>
    <property type="match status" value="1"/>
</dbReference>
<comment type="similarity">
    <text evidence="2 12">Belongs to the ALAD family.</text>
</comment>
<comment type="catalytic activity">
    <reaction evidence="8 11">
        <text>2 5-aminolevulinate = porphobilinogen + 2 H2O + H(+)</text>
        <dbReference type="Rhea" id="RHEA:24064"/>
        <dbReference type="ChEBI" id="CHEBI:15377"/>
        <dbReference type="ChEBI" id="CHEBI:15378"/>
        <dbReference type="ChEBI" id="CHEBI:58126"/>
        <dbReference type="ChEBI" id="CHEBI:356416"/>
        <dbReference type="EC" id="4.2.1.24"/>
    </reaction>
</comment>
<dbReference type="NCBIfam" id="NF006762">
    <property type="entry name" value="PRK09283.1"/>
    <property type="match status" value="1"/>
</dbReference>
<evidence type="ECO:0000256" key="3">
    <source>
        <dbReference type="ARBA" id="ARBA00012053"/>
    </source>
</evidence>
<reference evidence="13 14" key="1">
    <citation type="journal article" date="2014" name="Mol. Biol. Evol.">
        <title>Massive expansion of Ubiquitination-related gene families within the Chlamydiae.</title>
        <authorList>
            <person name="Domman D."/>
            <person name="Collingro A."/>
            <person name="Lagkouvardos I."/>
            <person name="Gehre L."/>
            <person name="Weinmaier T."/>
            <person name="Rattei T."/>
            <person name="Subtil A."/>
            <person name="Horn M."/>
        </authorList>
    </citation>
    <scope>NUCLEOTIDE SEQUENCE [LARGE SCALE GENOMIC DNA]</scope>
    <source>
        <strain evidence="13 14">OEW1</strain>
    </source>
</reference>